<evidence type="ECO:0000256" key="1">
    <source>
        <dbReference type="SAM" id="MobiDB-lite"/>
    </source>
</evidence>
<dbReference type="STRING" id="650164.K5VU68"/>
<dbReference type="KEGG" id="pco:PHACADRAFT_153519"/>
<organism evidence="2 3">
    <name type="scientific">Phanerochaete carnosa (strain HHB-10118-sp)</name>
    <name type="common">White-rot fungus</name>
    <name type="synonym">Peniophora carnosa</name>
    <dbReference type="NCBI Taxonomy" id="650164"/>
    <lineage>
        <taxon>Eukaryota</taxon>
        <taxon>Fungi</taxon>
        <taxon>Dikarya</taxon>
        <taxon>Basidiomycota</taxon>
        <taxon>Agaricomycotina</taxon>
        <taxon>Agaricomycetes</taxon>
        <taxon>Polyporales</taxon>
        <taxon>Phanerochaetaceae</taxon>
        <taxon>Phanerochaete</taxon>
    </lineage>
</organism>
<keyword evidence="3" id="KW-1185">Reference proteome</keyword>
<dbReference type="InParanoid" id="K5VU68"/>
<dbReference type="GeneID" id="18908947"/>
<dbReference type="Proteomes" id="UP000008370">
    <property type="component" value="Unassembled WGS sequence"/>
</dbReference>
<name>K5VU68_PHACS</name>
<gene>
    <name evidence="2" type="ORF">PHACADRAFT_153519</name>
</gene>
<feature type="compositionally biased region" description="Basic and acidic residues" evidence="1">
    <location>
        <begin position="1120"/>
        <end position="1134"/>
    </location>
</feature>
<evidence type="ECO:0000313" key="2">
    <source>
        <dbReference type="EMBL" id="EKM50129.1"/>
    </source>
</evidence>
<dbReference type="HOGENOM" id="CLU_005808_0_0_1"/>
<protein>
    <submittedName>
        <fullName evidence="2">Uncharacterized protein</fullName>
    </submittedName>
</protein>
<dbReference type="EMBL" id="JH930479">
    <property type="protein sequence ID" value="EKM50129.1"/>
    <property type="molecule type" value="Genomic_DNA"/>
</dbReference>
<evidence type="ECO:0000313" key="3">
    <source>
        <dbReference type="Proteomes" id="UP000008370"/>
    </source>
</evidence>
<dbReference type="RefSeq" id="XP_007401320.1">
    <property type="nucleotide sequence ID" value="XM_007401258.1"/>
</dbReference>
<feature type="compositionally biased region" description="Basic and acidic residues" evidence="1">
    <location>
        <begin position="1169"/>
        <end position="1178"/>
    </location>
</feature>
<feature type="region of interest" description="Disordered" evidence="1">
    <location>
        <begin position="1089"/>
        <end position="1178"/>
    </location>
</feature>
<proteinExistence type="predicted"/>
<sequence>MCVGENNAPQAQHYLNAQLGALYENAVGCVERHGKGLQPDADHKYSFAPAEFYYGKHRRGQASKADMMFYTSFGKPKLEFICNHDVIIRLTLKEGHYNTEFSKGNANPAIIEKNKSFKEAEIAFRVPFTVEAFPGQAVGLAGSDNVISLVILNFPKAQLVQINSELEVGRQALAFYLSEYLLVLQSAGNHVLFSLPDFDDDRRRLFIDFSTYARSLLDVDEIYDISVEKINTFLSSSWLKAAMLAGGKNGPSADHAALSLAEYQSNWSLDESSNTHFHIKLGSPRIKALCNQEVVLYFVIDEVLFYDSKDFSVAAKQTYQNWELALLINVVYEKEEEGKVTRCKLDFNSCRFMRQLCQWADFDQTNEDALRYVQKLVDFFTGEYLDVLEQAHYNVVYHYDERWPPLSGVPEAEHEEIEAEDAELIDEESDSEDEEEVVKGDVSTYRELGAGGATIVEGVAASAAAGAAAGVAIIEGSDAAASAAGAEAGKAARRALTAKAGPVTPRVIRQGTVSRTPEGKTILTKHNGTVVEYVSKAAAVKELIEKTHTHGFDHVSAVSQASINAWFKSLWSVASTSKSTVDSLLSRFAYEQYFSTKFQAPTLRLLSNNRAIIWLHLQDGWLKTLKNWQPWNESEAYKFDNWRLAFEVELKLADSDKLQGVSTAWNAKLEDSFAYKQHGKKDDRVLKHIYLDFKTAEFIHDLSSFDGLFHSHEKRPIEKVQALVTYLREYYFSQIIATGTHVLYTLPVFKAGASLPSANALTDLTFQIYSKIAYDRRNWAAMAKEGEPALLILGMTQFRALPAAKIEWSGSWIANSTRSVSYGTVCLSKQIFLQERLLGLLAKVNGETTVSSQPFRLECKGAWKLQLTTWAANEDRKKCVCTWKFDGEADGMLKYKWIHRDGWKYEHEGTTDITNGTYWVDCHTVNYLEIPTTFTNGQLEIKLRGDVKVSLGVDGGAQKWSTKSGASWRTSICIGTSEDGLKVSVPAPPVPVYLPASTIGEALPAFWNDPEALLRAHLPQTVDLGDVLGLFRTFEGTYTGLFPGTSAFTLANPAFNKDGDVLFELVPHTQLSASAPLVSKAAARAAGTAAARDHRTYASSVRPRGEHRSLSLLQRVKNKLTGDHDDEKHRHADGKPANGSASPAAPSPVTPAVESPAASPPTPPAAKGGRKDAKPEKA</sequence>
<dbReference type="OrthoDB" id="5429442at2759"/>
<dbReference type="AlphaFoldDB" id="K5VU68"/>
<accession>K5VU68</accession>
<reference evidence="2 3" key="1">
    <citation type="journal article" date="2012" name="BMC Genomics">
        <title>Comparative genomics of the white-rot fungi, Phanerochaete carnosa and P. chrysosporium, to elucidate the genetic basis of the distinct wood types they colonize.</title>
        <authorList>
            <person name="Suzuki H."/>
            <person name="MacDonald J."/>
            <person name="Syed K."/>
            <person name="Salamov A."/>
            <person name="Hori C."/>
            <person name="Aerts A."/>
            <person name="Henrissat B."/>
            <person name="Wiebenga A."/>
            <person name="vanKuyk P.A."/>
            <person name="Barry K."/>
            <person name="Lindquist E."/>
            <person name="LaButti K."/>
            <person name="Lapidus A."/>
            <person name="Lucas S."/>
            <person name="Coutinho P."/>
            <person name="Gong Y."/>
            <person name="Samejima M."/>
            <person name="Mahadevan R."/>
            <person name="Abou-Zaid M."/>
            <person name="de Vries R.P."/>
            <person name="Igarashi K."/>
            <person name="Yadav J.S."/>
            <person name="Grigoriev I.V."/>
            <person name="Master E.R."/>
        </authorList>
    </citation>
    <scope>NUCLEOTIDE SEQUENCE [LARGE SCALE GENOMIC DNA]</scope>
    <source>
        <strain evidence="2 3">HHB-10118-sp</strain>
    </source>
</reference>